<dbReference type="EMBL" id="VSRR010008517">
    <property type="protein sequence ID" value="MPC48860.1"/>
    <property type="molecule type" value="Genomic_DNA"/>
</dbReference>
<sequence length="189" mass="21366">MQVIVRHTPPSTNEFTGITPDIFMDGDLSSDNLPPPPHPSPLLFYVIHQQPSLTVEEDFTEPNMSLHCQALQKIIVHKPEIGRLLENLDVRKVMGPDGVSGWALKECKDQLLEPIWEIVTSSLKEGRVPMEWKRTNLISIFKGGKSTEPLNYRPVVVEGLENRDGWVDTVYLDIKKALIKSFIADYFGS</sequence>
<name>A0A5B7FMC0_PORTR</name>
<accession>A0A5B7FMC0</accession>
<evidence type="ECO:0000313" key="2">
    <source>
        <dbReference type="Proteomes" id="UP000324222"/>
    </source>
</evidence>
<comment type="caution">
    <text evidence="1">The sequence shown here is derived from an EMBL/GenBank/DDBJ whole genome shotgun (WGS) entry which is preliminary data.</text>
</comment>
<keyword evidence="2" id="KW-1185">Reference proteome</keyword>
<evidence type="ECO:0000313" key="1">
    <source>
        <dbReference type="EMBL" id="MPC48860.1"/>
    </source>
</evidence>
<evidence type="ECO:0008006" key="3">
    <source>
        <dbReference type="Google" id="ProtNLM"/>
    </source>
</evidence>
<reference evidence="1 2" key="1">
    <citation type="submission" date="2019-05" db="EMBL/GenBank/DDBJ databases">
        <title>Another draft genome of Portunus trituberculatus and its Hox gene families provides insights of decapod evolution.</title>
        <authorList>
            <person name="Jeong J.-H."/>
            <person name="Song I."/>
            <person name="Kim S."/>
            <person name="Choi T."/>
            <person name="Kim D."/>
            <person name="Ryu S."/>
            <person name="Kim W."/>
        </authorList>
    </citation>
    <scope>NUCLEOTIDE SEQUENCE [LARGE SCALE GENOMIC DNA]</scope>
    <source>
        <tissue evidence="1">Muscle</tissue>
    </source>
</reference>
<dbReference type="AlphaFoldDB" id="A0A5B7FMC0"/>
<organism evidence="1 2">
    <name type="scientific">Portunus trituberculatus</name>
    <name type="common">Swimming crab</name>
    <name type="synonym">Neptunus trituberculatus</name>
    <dbReference type="NCBI Taxonomy" id="210409"/>
    <lineage>
        <taxon>Eukaryota</taxon>
        <taxon>Metazoa</taxon>
        <taxon>Ecdysozoa</taxon>
        <taxon>Arthropoda</taxon>
        <taxon>Crustacea</taxon>
        <taxon>Multicrustacea</taxon>
        <taxon>Malacostraca</taxon>
        <taxon>Eumalacostraca</taxon>
        <taxon>Eucarida</taxon>
        <taxon>Decapoda</taxon>
        <taxon>Pleocyemata</taxon>
        <taxon>Brachyura</taxon>
        <taxon>Eubrachyura</taxon>
        <taxon>Portunoidea</taxon>
        <taxon>Portunidae</taxon>
        <taxon>Portuninae</taxon>
        <taxon>Portunus</taxon>
    </lineage>
</organism>
<dbReference type="PANTHER" id="PTHR47510:SF3">
    <property type="entry name" value="ENDO_EXONUCLEASE_PHOSPHATASE DOMAIN-CONTAINING PROTEIN"/>
    <property type="match status" value="1"/>
</dbReference>
<gene>
    <name evidence="1" type="ORF">E2C01_042646</name>
</gene>
<protein>
    <recommendedName>
        <fullName evidence="3">RNA-directed DNA polymerase from mobile element jockey</fullName>
    </recommendedName>
</protein>
<dbReference type="PANTHER" id="PTHR47510">
    <property type="entry name" value="REVERSE TRANSCRIPTASE DOMAIN-CONTAINING PROTEIN"/>
    <property type="match status" value="1"/>
</dbReference>
<dbReference type="Proteomes" id="UP000324222">
    <property type="component" value="Unassembled WGS sequence"/>
</dbReference>
<proteinExistence type="predicted"/>